<evidence type="ECO:0000256" key="1">
    <source>
        <dbReference type="SAM" id="Phobius"/>
    </source>
</evidence>
<keyword evidence="1" id="KW-1133">Transmembrane helix</keyword>
<dbReference type="HOGENOM" id="CLU_091659_0_0_0"/>
<evidence type="ECO:0008006" key="4">
    <source>
        <dbReference type="Google" id="ProtNLM"/>
    </source>
</evidence>
<dbReference type="Pfam" id="PF04474">
    <property type="entry name" value="DUF554"/>
    <property type="match status" value="1"/>
</dbReference>
<dbReference type="InterPro" id="IPR007563">
    <property type="entry name" value="DUF554"/>
</dbReference>
<feature type="transmembrane region" description="Helical" evidence="1">
    <location>
        <begin position="57"/>
        <end position="80"/>
    </location>
</feature>
<feature type="transmembrane region" description="Helical" evidence="1">
    <location>
        <begin position="6"/>
        <end position="24"/>
    </location>
</feature>
<dbReference type="EMBL" id="DF820455">
    <property type="protein sequence ID" value="GAK49227.1"/>
    <property type="molecule type" value="Genomic_DNA"/>
</dbReference>
<dbReference type="PANTHER" id="PTHR36111">
    <property type="entry name" value="INNER MEMBRANE PROTEIN-RELATED"/>
    <property type="match status" value="1"/>
</dbReference>
<evidence type="ECO:0000313" key="3">
    <source>
        <dbReference type="Proteomes" id="UP000030700"/>
    </source>
</evidence>
<sequence length="227" mass="23992">MPGLGTLINTAAVIAGSLVGLLIHSKLPPRIIAITFQGIGLFTMFIGFFMAQRTQNPLVMILSIVLGAILGEGIDLAKYLERFSAFLKTKIHSSNERFSEGLITAFLLFCMGSMTIMGAIEEGMGQPPKLFLAKSVLDGFSSIALSTTFGVGVLCSALPLFIYQGALTLLFAGVLHNLPAAIIGEISAVGGLLLIGLGLTILEIKAVKILNMLPALVFAGIFAYFLL</sequence>
<reference evidence="2" key="1">
    <citation type="journal article" date="2015" name="PeerJ">
        <title>First genomic representation of candidate bacterial phylum KSB3 points to enhanced environmental sensing as a trigger of wastewater bulking.</title>
        <authorList>
            <person name="Sekiguchi Y."/>
            <person name="Ohashi A."/>
            <person name="Parks D.H."/>
            <person name="Yamauchi T."/>
            <person name="Tyson G.W."/>
            <person name="Hugenholtz P."/>
        </authorList>
    </citation>
    <scope>NUCLEOTIDE SEQUENCE [LARGE SCALE GENOMIC DNA]</scope>
</reference>
<feature type="transmembrane region" description="Helical" evidence="1">
    <location>
        <begin position="101"/>
        <end position="120"/>
    </location>
</feature>
<feature type="transmembrane region" description="Helical" evidence="1">
    <location>
        <begin position="209"/>
        <end position="226"/>
    </location>
</feature>
<evidence type="ECO:0000313" key="2">
    <source>
        <dbReference type="EMBL" id="GAK49227.1"/>
    </source>
</evidence>
<dbReference type="Proteomes" id="UP000030700">
    <property type="component" value="Unassembled WGS sequence"/>
</dbReference>
<protein>
    <recommendedName>
        <fullName evidence="4">DUF554 domain-containing protein</fullName>
    </recommendedName>
</protein>
<dbReference type="PANTHER" id="PTHR36111:SF2">
    <property type="entry name" value="INNER MEMBRANE PROTEIN"/>
    <property type="match status" value="1"/>
</dbReference>
<feature type="transmembrane region" description="Helical" evidence="1">
    <location>
        <begin position="31"/>
        <end position="51"/>
    </location>
</feature>
<keyword evidence="1" id="KW-0812">Transmembrane</keyword>
<dbReference type="AlphaFoldDB" id="A0A0S6VQ40"/>
<feature type="transmembrane region" description="Helical" evidence="1">
    <location>
        <begin position="174"/>
        <end position="197"/>
    </location>
</feature>
<accession>A0A0S6VQ40</accession>
<organism evidence="2">
    <name type="scientific">Candidatus Moduliflexus flocculans</name>
    <dbReference type="NCBI Taxonomy" id="1499966"/>
    <lineage>
        <taxon>Bacteria</taxon>
        <taxon>Candidatus Moduliflexota</taxon>
        <taxon>Candidatus Moduliflexia</taxon>
        <taxon>Candidatus Moduliflexales</taxon>
        <taxon>Candidatus Moduliflexaceae</taxon>
    </lineage>
</organism>
<name>A0A0S6VQ40_9BACT</name>
<dbReference type="STRING" id="1499966.U14_00446"/>
<feature type="transmembrane region" description="Helical" evidence="1">
    <location>
        <begin position="140"/>
        <end position="162"/>
    </location>
</feature>
<keyword evidence="1" id="KW-0472">Membrane</keyword>
<proteinExistence type="predicted"/>
<gene>
    <name evidence="2" type="ORF">U14_00446</name>
</gene>
<keyword evidence="3" id="KW-1185">Reference proteome</keyword>